<organism evidence="2 3">
    <name type="scientific">Microthlaspi erraticum</name>
    <dbReference type="NCBI Taxonomy" id="1685480"/>
    <lineage>
        <taxon>Eukaryota</taxon>
        <taxon>Viridiplantae</taxon>
        <taxon>Streptophyta</taxon>
        <taxon>Embryophyta</taxon>
        <taxon>Tracheophyta</taxon>
        <taxon>Spermatophyta</taxon>
        <taxon>Magnoliopsida</taxon>
        <taxon>eudicotyledons</taxon>
        <taxon>Gunneridae</taxon>
        <taxon>Pentapetalae</taxon>
        <taxon>rosids</taxon>
        <taxon>malvids</taxon>
        <taxon>Brassicales</taxon>
        <taxon>Brassicaceae</taxon>
        <taxon>Coluteocarpeae</taxon>
        <taxon>Microthlaspi</taxon>
    </lineage>
</organism>
<dbReference type="InterPro" id="IPR003871">
    <property type="entry name" value="RFA1B/D_OB_1st"/>
</dbReference>
<evidence type="ECO:0000313" key="2">
    <source>
        <dbReference type="EMBL" id="CAA7061612.1"/>
    </source>
</evidence>
<reference evidence="2" key="1">
    <citation type="submission" date="2020-01" db="EMBL/GenBank/DDBJ databases">
        <authorList>
            <person name="Mishra B."/>
        </authorList>
    </citation>
    <scope>NUCLEOTIDE SEQUENCE [LARGE SCALE GENOMIC DNA]</scope>
</reference>
<comment type="caution">
    <text evidence="2">The sequence shown here is derived from an EMBL/GenBank/DDBJ whole genome shotgun (WGS) entry which is preliminary data.</text>
</comment>
<dbReference type="CDD" id="cd04481">
    <property type="entry name" value="RPA1_DBD_B_like"/>
    <property type="match status" value="1"/>
</dbReference>
<evidence type="ECO:0000313" key="3">
    <source>
        <dbReference type="Proteomes" id="UP000467841"/>
    </source>
</evidence>
<proteinExistence type="predicted"/>
<sequence length="254" mass="28961">MANFTKLKDVTPNRPEGTKMHAFVEQTNQMRRFKSCLHEGEWKILSGLSVVMVNTDICLTEARMKIALTSNTQVTPVEDSDALIPLDIVPFEYVSNLWNAEQTYFPRDFLGIIVEVEETMVTEDESIPSNPFNDAPKTNNTIDFTLKDNDGEQIRMSCKGCLALASKLKRFWIYYGKAEPIICLLNDWRVLDRSGRVDIESEEGISTFEFNPTGFDEVDHFIDIMNTSAQDSESEEDDVTIYDYFNGCKSDNKS</sequence>
<dbReference type="Proteomes" id="UP000467841">
    <property type="component" value="Unassembled WGS sequence"/>
</dbReference>
<dbReference type="Pfam" id="PF02721">
    <property type="entry name" value="DUF223"/>
    <property type="match status" value="1"/>
</dbReference>
<dbReference type="EMBL" id="CACVBM020001884">
    <property type="protein sequence ID" value="CAA7061612.1"/>
    <property type="molecule type" value="Genomic_DNA"/>
</dbReference>
<dbReference type="OrthoDB" id="1931061at2759"/>
<gene>
    <name evidence="2" type="ORF">MERR_LOCUS48848</name>
</gene>
<name>A0A6D2L4R0_9BRAS</name>
<evidence type="ECO:0000259" key="1">
    <source>
        <dbReference type="Pfam" id="PF02721"/>
    </source>
</evidence>
<keyword evidence="3" id="KW-1185">Reference proteome</keyword>
<feature type="domain" description="Replication protein A 70 kDa DNA-binding subunit B/D first OB fold" evidence="1">
    <location>
        <begin position="16"/>
        <end position="76"/>
    </location>
</feature>
<dbReference type="AlphaFoldDB" id="A0A6D2L4R0"/>
<protein>
    <recommendedName>
        <fullName evidence="1">Replication protein A 70 kDa DNA-binding subunit B/D first OB fold domain-containing protein</fullName>
    </recommendedName>
</protein>
<accession>A0A6D2L4R0</accession>